<keyword evidence="6" id="KW-0391">Immunity</keyword>
<keyword evidence="10" id="KW-1185">Reference proteome</keyword>
<evidence type="ECO:0000313" key="9">
    <source>
        <dbReference type="EMBL" id="KAA8576956.1"/>
    </source>
</evidence>
<comment type="caution">
    <text evidence="9">The sequence shown here is derived from an EMBL/GenBank/DDBJ whole genome shotgun (WGS) entry which is preliminary data.</text>
</comment>
<dbReference type="Pfam" id="PF20173">
    <property type="entry name" value="ZnF_RZ-type"/>
    <property type="match status" value="1"/>
</dbReference>
<dbReference type="GO" id="GO:0008270">
    <property type="term" value="F:zinc ion binding"/>
    <property type="evidence" value="ECO:0007669"/>
    <property type="project" value="UniProtKB-KW"/>
</dbReference>
<evidence type="ECO:0000256" key="7">
    <source>
        <dbReference type="SAM" id="Coils"/>
    </source>
</evidence>
<dbReference type="InterPro" id="IPR046439">
    <property type="entry name" value="ZF_RZ_dom"/>
</dbReference>
<keyword evidence="5" id="KW-0862">Zinc</keyword>
<evidence type="ECO:0000313" key="10">
    <source>
        <dbReference type="Proteomes" id="UP000322873"/>
    </source>
</evidence>
<keyword evidence="4" id="KW-0863">Zinc-finger</keyword>
<keyword evidence="3" id="KW-0479">Metal-binding</keyword>
<evidence type="ECO:0000256" key="2">
    <source>
        <dbReference type="ARBA" id="ARBA00022490"/>
    </source>
</evidence>
<evidence type="ECO:0000256" key="5">
    <source>
        <dbReference type="ARBA" id="ARBA00022833"/>
    </source>
</evidence>
<dbReference type="PROSITE" id="PS51981">
    <property type="entry name" value="ZF_RZ"/>
    <property type="match status" value="1"/>
</dbReference>
<dbReference type="Proteomes" id="UP000322873">
    <property type="component" value="Unassembled WGS sequence"/>
</dbReference>
<gene>
    <name evidence="9" type="ORF">EYC84_006984</name>
</gene>
<feature type="domain" description="RZ-type" evidence="8">
    <location>
        <begin position="371"/>
        <end position="446"/>
    </location>
</feature>
<dbReference type="GO" id="GO:0005737">
    <property type="term" value="C:cytoplasm"/>
    <property type="evidence" value="ECO:0007669"/>
    <property type="project" value="UniProtKB-SubCell"/>
</dbReference>
<name>A0A5M9K9N3_MONFR</name>
<keyword evidence="7" id="KW-0175">Coiled coil</keyword>
<evidence type="ECO:0000256" key="1">
    <source>
        <dbReference type="ARBA" id="ARBA00004496"/>
    </source>
</evidence>
<sequence>MPCAAPCDRLPCNERCSFRLSCDHQCPGICGEPCPEDYCQKCSAKQDQRVDLLELKTYKEIDLDETPIIALSCGHFFTAESLDGMFEMSEVYIQDLRGDFTGINESPSLASSVPQCPDCKCPLRPYATPRYNRVINRAVIDEMSKRFLVSGQVELQGLEKRTRELEQEYEDSAIDLIPEAGDKWGEMETTRLLKERNNKSRELERAVKKFCEKVKDKYQPATKLLDAIVTAVRQRSLEDKLQNLSIRESAQTSPRDRRIAFAGAGVMLKVQYISLADNSHIDSCLGENLPKLAVEGILYHAKIAKLYDSYVHNSSSSNSAAKRPRYEVEKAKGLLEQAKGLCERGFQNADLLLAAVEESIKFLGREWYEEVTKEELDAIKKAMVSGSGGIATHSGHWYECKRGHPFAIGECEMPMEEARCPECGARIGGRRHNLTEGVVRSERMER</sequence>
<keyword evidence="2" id="KW-0963">Cytoplasm</keyword>
<proteinExistence type="predicted"/>
<dbReference type="GO" id="GO:0002376">
    <property type="term" value="P:immune system process"/>
    <property type="evidence" value="ECO:0007669"/>
    <property type="project" value="UniProtKB-KW"/>
</dbReference>
<evidence type="ECO:0000256" key="6">
    <source>
        <dbReference type="ARBA" id="ARBA00022859"/>
    </source>
</evidence>
<dbReference type="AlphaFoldDB" id="A0A5M9K9N3"/>
<protein>
    <recommendedName>
        <fullName evidence="8">RZ-type domain-containing protein</fullName>
    </recommendedName>
</protein>
<reference evidence="9 10" key="1">
    <citation type="submission" date="2019-06" db="EMBL/GenBank/DDBJ databases">
        <title>Genome Sequence of the Brown Rot Fungal Pathogen Monilinia fructicola.</title>
        <authorList>
            <person name="De Miccolis Angelini R.M."/>
            <person name="Landi L."/>
            <person name="Abate D."/>
            <person name="Pollastro S."/>
            <person name="Romanazzi G."/>
            <person name="Faretra F."/>
        </authorList>
    </citation>
    <scope>NUCLEOTIDE SEQUENCE [LARGE SCALE GENOMIC DNA]</scope>
    <source>
        <strain evidence="9 10">Mfrc123</strain>
    </source>
</reference>
<comment type="subcellular location">
    <subcellularLocation>
        <location evidence="1">Cytoplasm</location>
    </subcellularLocation>
</comment>
<dbReference type="EMBL" id="VICG01000001">
    <property type="protein sequence ID" value="KAA8576956.1"/>
    <property type="molecule type" value="Genomic_DNA"/>
</dbReference>
<feature type="coiled-coil region" evidence="7">
    <location>
        <begin position="148"/>
        <end position="175"/>
    </location>
</feature>
<evidence type="ECO:0000256" key="3">
    <source>
        <dbReference type="ARBA" id="ARBA00022723"/>
    </source>
</evidence>
<organism evidence="9 10">
    <name type="scientific">Monilinia fructicola</name>
    <name type="common">Brown rot fungus</name>
    <name type="synonym">Ciboria fructicola</name>
    <dbReference type="NCBI Taxonomy" id="38448"/>
    <lineage>
        <taxon>Eukaryota</taxon>
        <taxon>Fungi</taxon>
        <taxon>Dikarya</taxon>
        <taxon>Ascomycota</taxon>
        <taxon>Pezizomycotina</taxon>
        <taxon>Leotiomycetes</taxon>
        <taxon>Helotiales</taxon>
        <taxon>Sclerotiniaceae</taxon>
        <taxon>Monilinia</taxon>
    </lineage>
</organism>
<accession>A0A5M9K9N3</accession>
<evidence type="ECO:0000256" key="4">
    <source>
        <dbReference type="ARBA" id="ARBA00022771"/>
    </source>
</evidence>
<evidence type="ECO:0000259" key="8">
    <source>
        <dbReference type="PROSITE" id="PS51981"/>
    </source>
</evidence>